<keyword evidence="1" id="KW-0812">Transmembrane</keyword>
<keyword evidence="1" id="KW-1133">Transmembrane helix</keyword>
<dbReference type="EMBL" id="UINC01075571">
    <property type="protein sequence ID" value="SVC13886.1"/>
    <property type="molecule type" value="Genomic_DNA"/>
</dbReference>
<proteinExistence type="predicted"/>
<feature type="transmembrane region" description="Helical" evidence="1">
    <location>
        <begin position="6"/>
        <end position="24"/>
    </location>
</feature>
<keyword evidence="1" id="KW-0472">Membrane</keyword>
<accession>A0A382JQ60</accession>
<protein>
    <submittedName>
        <fullName evidence="2">Uncharacterized protein</fullName>
    </submittedName>
</protein>
<evidence type="ECO:0000256" key="1">
    <source>
        <dbReference type="SAM" id="Phobius"/>
    </source>
</evidence>
<evidence type="ECO:0000313" key="2">
    <source>
        <dbReference type="EMBL" id="SVC13886.1"/>
    </source>
</evidence>
<organism evidence="2">
    <name type="scientific">marine metagenome</name>
    <dbReference type="NCBI Taxonomy" id="408172"/>
    <lineage>
        <taxon>unclassified sequences</taxon>
        <taxon>metagenomes</taxon>
        <taxon>ecological metagenomes</taxon>
    </lineage>
</organism>
<dbReference type="AlphaFoldDB" id="A0A382JQ60"/>
<feature type="non-terminal residue" evidence="2">
    <location>
        <position position="34"/>
    </location>
</feature>
<sequence>MNFDQIIPIIYLTGVLILILPSFLQSNSKLKQLL</sequence>
<gene>
    <name evidence="2" type="ORF">METZ01_LOCUS266740</name>
</gene>
<reference evidence="2" key="1">
    <citation type="submission" date="2018-05" db="EMBL/GenBank/DDBJ databases">
        <authorList>
            <person name="Lanie J.A."/>
            <person name="Ng W.-L."/>
            <person name="Kazmierczak K.M."/>
            <person name="Andrzejewski T.M."/>
            <person name="Davidsen T.M."/>
            <person name="Wayne K.J."/>
            <person name="Tettelin H."/>
            <person name="Glass J.I."/>
            <person name="Rusch D."/>
            <person name="Podicherti R."/>
            <person name="Tsui H.-C.T."/>
            <person name="Winkler M.E."/>
        </authorList>
    </citation>
    <scope>NUCLEOTIDE SEQUENCE</scope>
</reference>
<name>A0A382JQ60_9ZZZZ</name>